<proteinExistence type="predicted"/>
<evidence type="ECO:0000313" key="2">
    <source>
        <dbReference type="EMBL" id="KAG5673923.1"/>
    </source>
</evidence>
<accession>A0A9J6BWL0</accession>
<evidence type="ECO:0000313" key="3">
    <source>
        <dbReference type="Proteomes" id="UP001107558"/>
    </source>
</evidence>
<dbReference type="AlphaFoldDB" id="A0A9J6BWL0"/>
<keyword evidence="3" id="KW-1185">Reference proteome</keyword>
<protein>
    <submittedName>
        <fullName evidence="2">Uncharacterized protein</fullName>
    </submittedName>
</protein>
<dbReference type="OrthoDB" id="7739595at2759"/>
<evidence type="ECO:0000256" key="1">
    <source>
        <dbReference type="SAM" id="MobiDB-lite"/>
    </source>
</evidence>
<dbReference type="EMBL" id="JADBJN010000003">
    <property type="protein sequence ID" value="KAG5673923.1"/>
    <property type="molecule type" value="Genomic_DNA"/>
</dbReference>
<dbReference type="Proteomes" id="UP001107558">
    <property type="component" value="Chromosome 3"/>
</dbReference>
<gene>
    <name evidence="2" type="ORF">PVAND_003924</name>
</gene>
<reference evidence="2" key="1">
    <citation type="submission" date="2021-03" db="EMBL/GenBank/DDBJ databases">
        <title>Chromosome level genome of the anhydrobiotic midge Polypedilum vanderplanki.</title>
        <authorList>
            <person name="Yoshida Y."/>
            <person name="Kikawada T."/>
            <person name="Gusev O."/>
        </authorList>
    </citation>
    <scope>NUCLEOTIDE SEQUENCE</scope>
    <source>
        <strain evidence="2">NIAS01</strain>
        <tissue evidence="2">Whole body or cell culture</tissue>
    </source>
</reference>
<organism evidence="2 3">
    <name type="scientific">Polypedilum vanderplanki</name>
    <name type="common">Sleeping chironomid midge</name>
    <dbReference type="NCBI Taxonomy" id="319348"/>
    <lineage>
        <taxon>Eukaryota</taxon>
        <taxon>Metazoa</taxon>
        <taxon>Ecdysozoa</taxon>
        <taxon>Arthropoda</taxon>
        <taxon>Hexapoda</taxon>
        <taxon>Insecta</taxon>
        <taxon>Pterygota</taxon>
        <taxon>Neoptera</taxon>
        <taxon>Endopterygota</taxon>
        <taxon>Diptera</taxon>
        <taxon>Nematocera</taxon>
        <taxon>Chironomoidea</taxon>
        <taxon>Chironomidae</taxon>
        <taxon>Chironominae</taxon>
        <taxon>Polypedilum</taxon>
        <taxon>Polypedilum</taxon>
    </lineage>
</organism>
<feature type="region of interest" description="Disordered" evidence="1">
    <location>
        <begin position="100"/>
        <end position="121"/>
    </location>
</feature>
<comment type="caution">
    <text evidence="2">The sequence shown here is derived from an EMBL/GenBank/DDBJ whole genome shotgun (WGS) entry which is preliminary data.</text>
</comment>
<sequence length="154" mass="17695">MVGLMLRGFFLIGIISWYSHGVFKLINDYFGSEYKNYLTEEIKKNKHLISNDEIVKDNSVESFTLTSNIEAYTTTDATATAEIKESLITVAELNSVNDDNNRQELKVNDNQSDDGNDINDDESSIVNYWLNRKRNNYDAKNDDVHCHVEKCKDN</sequence>
<feature type="compositionally biased region" description="Acidic residues" evidence="1">
    <location>
        <begin position="111"/>
        <end position="121"/>
    </location>
</feature>
<name>A0A9J6BWL0_POLVA</name>